<accession>A0A363D1C1</accession>
<comment type="caution">
    <text evidence="1">The sequence shown here is derived from an EMBL/GenBank/DDBJ whole genome shotgun (WGS) entry which is preliminary data.</text>
</comment>
<reference evidence="1 2" key="1">
    <citation type="submission" date="2017-02" db="EMBL/GenBank/DDBJ databases">
        <title>Arcobacter caeni sp. nov, a new Arcobacter species isolated from reclaimed water.</title>
        <authorList>
            <person name="Figueras M.J."/>
            <person name="Perez-Cataluna A."/>
            <person name="Salas-Masso N."/>
        </authorList>
    </citation>
    <scope>NUCLEOTIDE SEQUENCE [LARGE SCALE GENOMIC DNA]</scope>
    <source>
        <strain evidence="1 2">RW17-10</strain>
    </source>
</reference>
<dbReference type="Gene3D" id="3.30.530.20">
    <property type="match status" value="1"/>
</dbReference>
<dbReference type="RefSeq" id="WP_108558538.1">
    <property type="nucleotide sequence ID" value="NZ_MUXE01000005.1"/>
</dbReference>
<dbReference type="SUPFAM" id="SSF55961">
    <property type="entry name" value="Bet v1-like"/>
    <property type="match status" value="1"/>
</dbReference>
<evidence type="ECO:0000313" key="1">
    <source>
        <dbReference type="EMBL" id="PUE65135.1"/>
    </source>
</evidence>
<sequence>MQTFIKSSYINCDIKSLFDFHLDTNNISNITPKDTKVELLTKDFKPQVGQILKIKSTKYFIPMIWEVKIEKLDEPNLLVDLALKSPFAFWEHKHIFIKHGNICELKDVITFKMPFGFFGRLLEGFVKKDLQKMFDFRHKITKEILEKKEEKF</sequence>
<evidence type="ECO:0008006" key="3">
    <source>
        <dbReference type="Google" id="ProtNLM"/>
    </source>
</evidence>
<dbReference type="EMBL" id="MUXE01000005">
    <property type="protein sequence ID" value="PUE65135.1"/>
    <property type="molecule type" value="Genomic_DNA"/>
</dbReference>
<protein>
    <recommendedName>
        <fullName evidence="3">Ribosome association toxin RatA</fullName>
    </recommendedName>
</protein>
<organism evidence="1 2">
    <name type="scientific">Arcobacter caeni</name>
    <dbReference type="NCBI Taxonomy" id="1912877"/>
    <lineage>
        <taxon>Bacteria</taxon>
        <taxon>Pseudomonadati</taxon>
        <taxon>Campylobacterota</taxon>
        <taxon>Epsilonproteobacteria</taxon>
        <taxon>Campylobacterales</taxon>
        <taxon>Arcobacteraceae</taxon>
        <taxon>Arcobacter</taxon>
    </lineage>
</organism>
<dbReference type="AlphaFoldDB" id="A0A363D1C1"/>
<dbReference type="OrthoDB" id="9801773at2"/>
<dbReference type="CDD" id="cd07820">
    <property type="entry name" value="SRPBCC_3"/>
    <property type="match status" value="1"/>
</dbReference>
<name>A0A363D1C1_9BACT</name>
<proteinExistence type="predicted"/>
<gene>
    <name evidence="1" type="ORF">B0174_04875</name>
</gene>
<dbReference type="InterPro" id="IPR023393">
    <property type="entry name" value="START-like_dom_sf"/>
</dbReference>
<keyword evidence="2" id="KW-1185">Reference proteome</keyword>
<dbReference type="Proteomes" id="UP000251135">
    <property type="component" value="Unassembled WGS sequence"/>
</dbReference>
<evidence type="ECO:0000313" key="2">
    <source>
        <dbReference type="Proteomes" id="UP000251135"/>
    </source>
</evidence>